<comment type="caution">
    <text evidence="1">The sequence shown here is derived from an EMBL/GenBank/DDBJ whole genome shotgun (WGS) entry which is preliminary data.</text>
</comment>
<evidence type="ECO:0000313" key="1">
    <source>
        <dbReference type="EMBL" id="GJE84103.1"/>
    </source>
</evidence>
<accession>A0A9P3L7L1</accession>
<dbReference type="AlphaFoldDB" id="A0A9P3L7L1"/>
<proteinExistence type="predicted"/>
<reference evidence="1 2" key="1">
    <citation type="submission" date="2021-08" db="EMBL/GenBank/DDBJ databases">
        <title>Draft Genome Sequence of Phanerochaete sordida strain YK-624.</title>
        <authorList>
            <person name="Mori T."/>
            <person name="Dohra H."/>
            <person name="Suzuki T."/>
            <person name="Kawagishi H."/>
            <person name="Hirai H."/>
        </authorList>
    </citation>
    <scope>NUCLEOTIDE SEQUENCE [LARGE SCALE GENOMIC DNA]</scope>
    <source>
        <strain evidence="1 2">YK-624</strain>
    </source>
</reference>
<dbReference type="EMBL" id="BPQB01000001">
    <property type="protein sequence ID" value="GJE84103.1"/>
    <property type="molecule type" value="Genomic_DNA"/>
</dbReference>
<gene>
    <name evidence="1" type="ORF">PsYK624_001780</name>
</gene>
<evidence type="ECO:0000313" key="2">
    <source>
        <dbReference type="Proteomes" id="UP000703269"/>
    </source>
</evidence>
<dbReference type="Proteomes" id="UP000703269">
    <property type="component" value="Unassembled WGS sequence"/>
</dbReference>
<organism evidence="1 2">
    <name type="scientific">Phanerochaete sordida</name>
    <dbReference type="NCBI Taxonomy" id="48140"/>
    <lineage>
        <taxon>Eukaryota</taxon>
        <taxon>Fungi</taxon>
        <taxon>Dikarya</taxon>
        <taxon>Basidiomycota</taxon>
        <taxon>Agaricomycotina</taxon>
        <taxon>Agaricomycetes</taxon>
        <taxon>Polyporales</taxon>
        <taxon>Phanerochaetaceae</taxon>
        <taxon>Phanerochaete</taxon>
    </lineage>
</organism>
<protein>
    <submittedName>
        <fullName evidence="1">Uncharacterized protein</fullName>
    </submittedName>
</protein>
<keyword evidence="2" id="KW-1185">Reference proteome</keyword>
<name>A0A9P3L7L1_9APHY</name>
<sequence length="66" mass="7444">MRRSRVIIDIYWRQGPSHNAGANESVCAESAGVHAPARDGRRALMRNLHDPHLHFVPQSCRTSRVV</sequence>